<dbReference type="CDD" id="cd04475">
    <property type="entry name" value="RPA1_DBD_B"/>
    <property type="match status" value="1"/>
</dbReference>
<dbReference type="Pfam" id="PF04057">
    <property type="entry name" value="Rep-A_N"/>
    <property type="match status" value="1"/>
</dbReference>
<evidence type="ECO:0000256" key="7">
    <source>
        <dbReference type="ARBA" id="ARBA00023125"/>
    </source>
</evidence>
<evidence type="ECO:0000313" key="16">
    <source>
        <dbReference type="Proteomes" id="UP000504636"/>
    </source>
</evidence>
<evidence type="ECO:0000256" key="4">
    <source>
        <dbReference type="ARBA" id="ARBA00022723"/>
    </source>
</evidence>
<evidence type="ECO:0000256" key="2">
    <source>
        <dbReference type="ARBA" id="ARBA00005690"/>
    </source>
</evidence>
<feature type="domain" description="OB" evidence="11">
    <location>
        <begin position="184"/>
        <end position="265"/>
    </location>
</feature>
<dbReference type="Pfam" id="PF08646">
    <property type="entry name" value="Rep_fac-A_C"/>
    <property type="match status" value="1"/>
</dbReference>
<dbReference type="InterPro" id="IPR031657">
    <property type="entry name" value="REPA_OB_2"/>
</dbReference>
<keyword evidence="16" id="KW-1185">Reference proteome</keyword>
<dbReference type="GO" id="GO:0006310">
    <property type="term" value="P:DNA recombination"/>
    <property type="evidence" value="ECO:0007669"/>
    <property type="project" value="InterPro"/>
</dbReference>
<dbReference type="RefSeq" id="XP_033575001.1">
    <property type="nucleotide sequence ID" value="XM_033728844.1"/>
</dbReference>
<evidence type="ECO:0000256" key="3">
    <source>
        <dbReference type="ARBA" id="ARBA00022705"/>
    </source>
</evidence>
<evidence type="ECO:0000256" key="10">
    <source>
        <dbReference type="SAM" id="MobiDB-lite"/>
    </source>
</evidence>
<dbReference type="SUPFAM" id="SSF50249">
    <property type="entry name" value="Nucleic acid-binding proteins"/>
    <property type="match status" value="4"/>
</dbReference>
<evidence type="ECO:0000256" key="8">
    <source>
        <dbReference type="ARBA" id="ARBA00023242"/>
    </source>
</evidence>
<dbReference type="InterPro" id="IPR007199">
    <property type="entry name" value="Rep_factor-A_N"/>
</dbReference>
<evidence type="ECO:0000313" key="17">
    <source>
        <dbReference type="RefSeq" id="XP_033575001.1"/>
    </source>
</evidence>
<dbReference type="GO" id="GO:0006260">
    <property type="term" value="P:DNA replication"/>
    <property type="evidence" value="ECO:0007669"/>
    <property type="project" value="UniProtKB-KW"/>
</dbReference>
<evidence type="ECO:0000313" key="15">
    <source>
        <dbReference type="EMBL" id="KAF2808037.1"/>
    </source>
</evidence>
<proteinExistence type="inferred from homology"/>
<name>A0A6A6YJD9_9PEZI</name>
<comment type="similarity">
    <text evidence="2 9">Belongs to the replication factor A protein 1 family.</text>
</comment>
<evidence type="ECO:0000259" key="14">
    <source>
        <dbReference type="Pfam" id="PF16900"/>
    </source>
</evidence>
<keyword evidence="6 9" id="KW-0862">Zinc</keyword>
<gene>
    <name evidence="15 17" type="ORF">BDZ99DRAFT_71696</name>
</gene>
<feature type="domain" description="Replication protein A OB" evidence="14">
    <location>
        <begin position="291"/>
        <end position="388"/>
    </location>
</feature>
<protein>
    <recommendedName>
        <fullName evidence="9">Replication protein A subunit</fullName>
    </recommendedName>
</protein>
<dbReference type="Gene3D" id="2.40.50.140">
    <property type="entry name" value="Nucleic acid-binding proteins"/>
    <property type="match status" value="4"/>
</dbReference>
<dbReference type="GO" id="GO:0006281">
    <property type="term" value="P:DNA repair"/>
    <property type="evidence" value="ECO:0007669"/>
    <property type="project" value="InterPro"/>
</dbReference>
<feature type="domain" description="Replication factor-A protein 1 N-terminal" evidence="12">
    <location>
        <begin position="7"/>
        <end position="105"/>
    </location>
</feature>
<keyword evidence="3 9" id="KW-0235">DNA replication</keyword>
<dbReference type="GO" id="GO:0000781">
    <property type="term" value="C:chromosome, telomeric region"/>
    <property type="evidence" value="ECO:0007669"/>
    <property type="project" value="UniProtKB-ARBA"/>
</dbReference>
<comment type="subcellular location">
    <subcellularLocation>
        <location evidence="1 9">Nucleus</location>
    </subcellularLocation>
</comment>
<comment type="function">
    <text evidence="9">As part of the replication protein A (RPA/RP-A), a single-stranded DNA-binding heterotrimeric complex, may play an essential role in DNA replication, recombination and repair. Binds and stabilizes single-stranded DNA intermediates, preventing complementary DNA reannealing and recruiting different proteins involved in DNA metabolism.</text>
</comment>
<evidence type="ECO:0000256" key="9">
    <source>
        <dbReference type="RuleBase" id="RU364130"/>
    </source>
</evidence>
<dbReference type="GO" id="GO:0005662">
    <property type="term" value="C:DNA replication factor A complex"/>
    <property type="evidence" value="ECO:0007669"/>
    <property type="project" value="UniProtKB-ARBA"/>
</dbReference>
<evidence type="ECO:0000256" key="5">
    <source>
        <dbReference type="ARBA" id="ARBA00022771"/>
    </source>
</evidence>
<dbReference type="AlphaFoldDB" id="A0A6A6YJD9"/>
<dbReference type="FunFam" id="2.40.50.140:FF:000064">
    <property type="entry name" value="Replication protein A subunit"/>
    <property type="match status" value="1"/>
</dbReference>
<dbReference type="FunFam" id="2.40.50.140:FF:000117">
    <property type="entry name" value="Replication protein A subunit"/>
    <property type="match status" value="1"/>
</dbReference>
<dbReference type="GO" id="GO:0003697">
    <property type="term" value="F:single-stranded DNA binding"/>
    <property type="evidence" value="ECO:0007669"/>
    <property type="project" value="UniProtKB-ARBA"/>
</dbReference>
<dbReference type="PANTHER" id="PTHR47165">
    <property type="entry name" value="OS03G0429900 PROTEIN"/>
    <property type="match status" value="1"/>
</dbReference>
<evidence type="ECO:0000259" key="13">
    <source>
        <dbReference type="Pfam" id="PF08646"/>
    </source>
</evidence>
<reference evidence="15 17" key="1">
    <citation type="journal article" date="2020" name="Stud. Mycol.">
        <title>101 Dothideomycetes genomes: a test case for predicting lifestyles and emergence of pathogens.</title>
        <authorList>
            <person name="Haridas S."/>
            <person name="Albert R."/>
            <person name="Binder M."/>
            <person name="Bloem J."/>
            <person name="Labutti K."/>
            <person name="Salamov A."/>
            <person name="Andreopoulos B."/>
            <person name="Baker S."/>
            <person name="Barry K."/>
            <person name="Bills G."/>
            <person name="Bluhm B."/>
            <person name="Cannon C."/>
            <person name="Castanera R."/>
            <person name="Culley D."/>
            <person name="Daum C."/>
            <person name="Ezra D."/>
            <person name="Gonzalez J."/>
            <person name="Henrissat B."/>
            <person name="Kuo A."/>
            <person name="Liang C."/>
            <person name="Lipzen A."/>
            <person name="Lutzoni F."/>
            <person name="Magnuson J."/>
            <person name="Mondo S."/>
            <person name="Nolan M."/>
            <person name="Ohm R."/>
            <person name="Pangilinan J."/>
            <person name="Park H.-J."/>
            <person name="Ramirez L."/>
            <person name="Alfaro M."/>
            <person name="Sun H."/>
            <person name="Tritt A."/>
            <person name="Yoshinaga Y."/>
            <person name="Zwiers L.-H."/>
            <person name="Turgeon B."/>
            <person name="Goodwin S."/>
            <person name="Spatafora J."/>
            <person name="Crous P."/>
            <person name="Grigoriev I."/>
        </authorList>
    </citation>
    <scope>NUCLEOTIDE SEQUENCE</scope>
    <source>
        <strain evidence="15 17">CBS 304.34</strain>
    </source>
</reference>
<keyword evidence="8 9" id="KW-0539">Nucleus</keyword>
<feature type="compositionally biased region" description="Polar residues" evidence="10">
    <location>
        <begin position="135"/>
        <end position="167"/>
    </location>
</feature>
<organism evidence="15">
    <name type="scientific">Mytilinidion resinicola</name>
    <dbReference type="NCBI Taxonomy" id="574789"/>
    <lineage>
        <taxon>Eukaryota</taxon>
        <taxon>Fungi</taxon>
        <taxon>Dikarya</taxon>
        <taxon>Ascomycota</taxon>
        <taxon>Pezizomycotina</taxon>
        <taxon>Dothideomycetes</taxon>
        <taxon>Pleosporomycetidae</taxon>
        <taxon>Mytilinidiales</taxon>
        <taxon>Mytilinidiaceae</taxon>
        <taxon>Mytilinidion</taxon>
    </lineage>
</organism>
<dbReference type="CDD" id="cd04477">
    <property type="entry name" value="RPA1N"/>
    <property type="match status" value="1"/>
</dbReference>
<dbReference type="Proteomes" id="UP000504636">
    <property type="component" value="Unplaced"/>
</dbReference>
<keyword evidence="5 9" id="KW-0863">Zinc-finger</keyword>
<evidence type="ECO:0000256" key="1">
    <source>
        <dbReference type="ARBA" id="ARBA00004123"/>
    </source>
</evidence>
<dbReference type="InterPro" id="IPR047192">
    <property type="entry name" value="Euk_RPA1_DBD_C"/>
</dbReference>
<dbReference type="InterPro" id="IPR012340">
    <property type="entry name" value="NA-bd_OB-fold"/>
</dbReference>
<dbReference type="Pfam" id="PF16900">
    <property type="entry name" value="REPA_OB_2"/>
    <property type="match status" value="1"/>
</dbReference>
<dbReference type="FunFam" id="2.40.50.140:FF:000041">
    <property type="entry name" value="Replication protein A subunit"/>
    <property type="match status" value="1"/>
</dbReference>
<dbReference type="FunFam" id="2.40.50.140:FF:000090">
    <property type="entry name" value="Replication protein A subunit"/>
    <property type="match status" value="1"/>
</dbReference>
<dbReference type="OrthoDB" id="1751331at2759"/>
<dbReference type="PANTHER" id="PTHR47165:SF4">
    <property type="entry name" value="OS03G0429900 PROTEIN"/>
    <property type="match status" value="1"/>
</dbReference>
<reference evidence="17" key="2">
    <citation type="submission" date="2020-04" db="EMBL/GenBank/DDBJ databases">
        <authorList>
            <consortium name="NCBI Genome Project"/>
        </authorList>
    </citation>
    <scope>NUCLEOTIDE SEQUENCE</scope>
    <source>
        <strain evidence="17">CBS 304.34</strain>
    </source>
</reference>
<dbReference type="InterPro" id="IPR004591">
    <property type="entry name" value="Rfa1"/>
</dbReference>
<keyword evidence="4 9" id="KW-0479">Metal-binding</keyword>
<dbReference type="CDD" id="cd04474">
    <property type="entry name" value="RPA1_DBD_A"/>
    <property type="match status" value="1"/>
</dbReference>
<dbReference type="InterPro" id="IPR004365">
    <property type="entry name" value="NA-bd_OB_tRNA"/>
</dbReference>
<evidence type="ECO:0000259" key="12">
    <source>
        <dbReference type="Pfam" id="PF04057"/>
    </source>
</evidence>
<dbReference type="GeneID" id="54469737"/>
<comment type="subunit">
    <text evidence="9">Component of the heterotrimeric canonical replication protein A complex (RPA).</text>
</comment>
<reference evidence="17" key="3">
    <citation type="submission" date="2025-04" db="UniProtKB">
        <authorList>
            <consortium name="RefSeq"/>
        </authorList>
    </citation>
    <scope>IDENTIFICATION</scope>
    <source>
        <strain evidence="17">CBS 304.34</strain>
    </source>
</reference>
<keyword evidence="7 9" id="KW-0238">DNA-binding</keyword>
<accession>A0A6A6YJD9</accession>
<dbReference type="GO" id="GO:0007004">
    <property type="term" value="P:telomere maintenance via telomerase"/>
    <property type="evidence" value="ECO:0007669"/>
    <property type="project" value="UniProtKB-ARBA"/>
</dbReference>
<evidence type="ECO:0000256" key="6">
    <source>
        <dbReference type="ARBA" id="ARBA00022833"/>
    </source>
</evidence>
<sequence>MAEAAISQGSLRAIFERGIEAAPSPVMQCVQIKPMDSKTGGDPQRYRVVLSDIQNFIQTMLAAPLAPLVTEGTLKKGSIVRLKSFQPQAVKGRQILILVDVEVLEEYGELEKLGMPVQLETTEPVDQKPQPAAISGNNFYGNQSNGNSKPAPQSRSLPSHPQSNSGDASLYPIEALSPYAHKWTIKARCTQKGEMKTWQNKNGEGKLFSVNLLDESSEIRGTAFKEIADDLYDVFQVGMVYFISNCKVVFAKKQFSNLPNDYELHFERDSTVEKADDQEGAPKVRYNFTKIGSLDAVEKDSTIDTVGVLKSVGDVEEIIGKNSNRPFSKRELTLADDTLTSVRLTIWGNLAMTFDAPLESVIAFKGVKVSEFGGRSLSLLSSGSMDVDPDIDEAHKLKGWYDAEGRQGNYTSHAGLAGNTGGRKQEYKTVQQVKDEEAGLGEDTVYFNLKASVVYVKPDTFAYPACSNDVDGRPCNKKVVEDNPGEWRCERCSIAHPRPTYRYIMSVNVSDYTGQLWLSLFDKEGAVVMNMTANQLTEMKASDEEQGTTMSQDAFLEATCRTYDFRIRAKMDTFQDTPRVRYGVQFINPLDFKRECARLIETLKKYDIKSEDSLFVH</sequence>
<dbReference type="Pfam" id="PF01336">
    <property type="entry name" value="tRNA_anti-codon"/>
    <property type="match status" value="1"/>
</dbReference>
<dbReference type="EMBL" id="MU003704">
    <property type="protein sequence ID" value="KAF2808037.1"/>
    <property type="molecule type" value="Genomic_DNA"/>
</dbReference>
<dbReference type="GO" id="GO:0008270">
    <property type="term" value="F:zinc ion binding"/>
    <property type="evidence" value="ECO:0007669"/>
    <property type="project" value="UniProtKB-KW"/>
</dbReference>
<dbReference type="NCBIfam" id="TIGR00617">
    <property type="entry name" value="rpa1"/>
    <property type="match status" value="1"/>
</dbReference>
<dbReference type="CDD" id="cd04476">
    <property type="entry name" value="RPA1_DBD_C"/>
    <property type="match status" value="1"/>
</dbReference>
<feature type="domain" description="Replication factor A C-terminal" evidence="13">
    <location>
        <begin position="446"/>
        <end position="599"/>
    </location>
</feature>
<evidence type="ECO:0000259" key="11">
    <source>
        <dbReference type="Pfam" id="PF01336"/>
    </source>
</evidence>
<dbReference type="InterPro" id="IPR013955">
    <property type="entry name" value="Rep_factor-A_C"/>
</dbReference>
<feature type="region of interest" description="Disordered" evidence="10">
    <location>
        <begin position="123"/>
        <end position="168"/>
    </location>
</feature>